<dbReference type="FunFam" id="3.30.160.20:FF:000004">
    <property type="entry name" value="Peptide chain release factor 1"/>
    <property type="match status" value="1"/>
</dbReference>
<dbReference type="Pfam" id="PF03462">
    <property type="entry name" value="PCRF"/>
    <property type="match status" value="2"/>
</dbReference>
<dbReference type="GO" id="GO:0005524">
    <property type="term" value="F:ATP binding"/>
    <property type="evidence" value="ECO:0007669"/>
    <property type="project" value="InterPro"/>
</dbReference>
<keyword evidence="3" id="KW-0648">Protein biosynthesis</keyword>
<evidence type="ECO:0000256" key="1">
    <source>
        <dbReference type="ARBA" id="ARBA00010835"/>
    </source>
</evidence>
<evidence type="ECO:0000256" key="4">
    <source>
        <dbReference type="SAM" id="Coils"/>
    </source>
</evidence>
<feature type="region of interest" description="Disordered" evidence="5">
    <location>
        <begin position="1176"/>
        <end position="1197"/>
    </location>
</feature>
<dbReference type="Pfam" id="PF00472">
    <property type="entry name" value="RF-1"/>
    <property type="match status" value="1"/>
</dbReference>
<dbReference type="EMBL" id="LSSK01000174">
    <property type="protein sequence ID" value="OMH84595.1"/>
    <property type="molecule type" value="Genomic_DNA"/>
</dbReference>
<organism evidence="7 8">
    <name type="scientific">Zancudomyces culisetae</name>
    <name type="common">Gut fungus</name>
    <name type="synonym">Smittium culisetae</name>
    <dbReference type="NCBI Taxonomy" id="1213189"/>
    <lineage>
        <taxon>Eukaryota</taxon>
        <taxon>Fungi</taxon>
        <taxon>Fungi incertae sedis</taxon>
        <taxon>Zoopagomycota</taxon>
        <taxon>Kickxellomycotina</taxon>
        <taxon>Harpellomycetes</taxon>
        <taxon>Harpellales</taxon>
        <taxon>Legeriomycetaceae</taxon>
        <taxon>Zancudomyces</taxon>
    </lineage>
</organism>
<dbReference type="Gene3D" id="3.30.160.20">
    <property type="match status" value="1"/>
</dbReference>
<dbReference type="GO" id="GO:0004672">
    <property type="term" value="F:protein kinase activity"/>
    <property type="evidence" value="ECO:0007669"/>
    <property type="project" value="InterPro"/>
</dbReference>
<dbReference type="Gene3D" id="3.30.70.1660">
    <property type="match status" value="1"/>
</dbReference>
<feature type="region of interest" description="Disordered" evidence="5">
    <location>
        <begin position="537"/>
        <end position="557"/>
    </location>
</feature>
<feature type="compositionally biased region" description="Low complexity" evidence="5">
    <location>
        <begin position="92"/>
        <end position="102"/>
    </location>
</feature>
<dbReference type="GO" id="GO:0005739">
    <property type="term" value="C:mitochondrion"/>
    <property type="evidence" value="ECO:0007669"/>
    <property type="project" value="GOC"/>
</dbReference>
<comment type="caution">
    <text evidence="7">The sequence shown here is derived from an EMBL/GenBank/DDBJ whole genome shotgun (WGS) entry which is preliminary data.</text>
</comment>
<dbReference type="OrthoDB" id="2019491at2759"/>
<feature type="region of interest" description="Disordered" evidence="5">
    <location>
        <begin position="1267"/>
        <end position="1306"/>
    </location>
</feature>
<reference evidence="8" key="1">
    <citation type="submission" date="2017-01" db="EMBL/GenBank/DDBJ databases">
        <authorList>
            <person name="Wang Y."/>
            <person name="White M."/>
            <person name="Kvist S."/>
            <person name="Moncalvo J.-M."/>
        </authorList>
    </citation>
    <scope>NUCLEOTIDE SEQUENCE [LARGE SCALE GENOMIC DNA]</scope>
    <source>
        <strain evidence="8">COL-18-3</strain>
    </source>
</reference>
<accession>A0A1R1PUE1</accession>
<dbReference type="InterPro" id="IPR045853">
    <property type="entry name" value="Pep_chain_release_fac_I_sf"/>
</dbReference>
<feature type="compositionally biased region" description="Low complexity" evidence="5">
    <location>
        <begin position="1188"/>
        <end position="1197"/>
    </location>
</feature>
<evidence type="ECO:0000256" key="2">
    <source>
        <dbReference type="ARBA" id="ARBA00022481"/>
    </source>
</evidence>
<dbReference type="InterPro" id="IPR005139">
    <property type="entry name" value="PCRF"/>
</dbReference>
<evidence type="ECO:0000259" key="6">
    <source>
        <dbReference type="PROSITE" id="PS50011"/>
    </source>
</evidence>
<dbReference type="GO" id="GO:0032543">
    <property type="term" value="P:mitochondrial translation"/>
    <property type="evidence" value="ECO:0007669"/>
    <property type="project" value="UniProtKB-ARBA"/>
</dbReference>
<dbReference type="SUPFAM" id="SSF56112">
    <property type="entry name" value="Protein kinase-like (PK-like)"/>
    <property type="match status" value="1"/>
</dbReference>
<gene>
    <name evidence="7" type="ORF">AX774_g1877</name>
</gene>
<dbReference type="InterPro" id="IPR000352">
    <property type="entry name" value="Pep_chain_release_fac_I"/>
</dbReference>
<feature type="compositionally biased region" description="Low complexity" evidence="5">
    <location>
        <begin position="351"/>
        <end position="361"/>
    </location>
</feature>
<keyword evidence="2" id="KW-0488">Methylation</keyword>
<protein>
    <submittedName>
        <fullName evidence="7">Peptide chain release factor 1</fullName>
    </submittedName>
</protein>
<feature type="compositionally biased region" description="Basic and acidic residues" evidence="5">
    <location>
        <begin position="167"/>
        <end position="183"/>
    </location>
</feature>
<feature type="region of interest" description="Disordered" evidence="5">
    <location>
        <begin position="316"/>
        <end position="361"/>
    </location>
</feature>
<proteinExistence type="inferred from homology"/>
<feature type="coiled-coil region" evidence="4">
    <location>
        <begin position="376"/>
        <end position="415"/>
    </location>
</feature>
<dbReference type="SUPFAM" id="SSF75620">
    <property type="entry name" value="Release factor"/>
    <property type="match status" value="2"/>
</dbReference>
<dbReference type="InterPro" id="IPR011009">
    <property type="entry name" value="Kinase-like_dom_sf"/>
</dbReference>
<dbReference type="InterPro" id="IPR050057">
    <property type="entry name" value="Prokaryotic/Mito_RF"/>
</dbReference>
<dbReference type="PROSITE" id="PS00745">
    <property type="entry name" value="RF_PROK_I"/>
    <property type="match status" value="1"/>
</dbReference>
<feature type="compositionally biased region" description="Polar residues" evidence="5">
    <location>
        <begin position="229"/>
        <end position="258"/>
    </location>
</feature>
<evidence type="ECO:0000313" key="8">
    <source>
        <dbReference type="Proteomes" id="UP000188320"/>
    </source>
</evidence>
<dbReference type="SMART" id="SM00937">
    <property type="entry name" value="PCRF"/>
    <property type="match status" value="1"/>
</dbReference>
<feature type="compositionally biased region" description="Basic and acidic residues" evidence="5">
    <location>
        <begin position="107"/>
        <end position="121"/>
    </location>
</feature>
<evidence type="ECO:0000256" key="3">
    <source>
        <dbReference type="ARBA" id="ARBA00022917"/>
    </source>
</evidence>
<keyword evidence="8" id="KW-1185">Reference proteome</keyword>
<dbReference type="PROSITE" id="PS50011">
    <property type="entry name" value="PROTEIN_KINASE_DOM"/>
    <property type="match status" value="1"/>
</dbReference>
<dbReference type="Pfam" id="PF00069">
    <property type="entry name" value="Pkinase"/>
    <property type="match status" value="1"/>
</dbReference>
<feature type="compositionally biased region" description="Polar residues" evidence="5">
    <location>
        <begin position="142"/>
        <end position="160"/>
    </location>
</feature>
<dbReference type="PANTHER" id="PTHR43804">
    <property type="entry name" value="LD18447P"/>
    <property type="match status" value="1"/>
</dbReference>
<feature type="compositionally biased region" description="Basic residues" evidence="5">
    <location>
        <begin position="1279"/>
        <end position="1298"/>
    </location>
</feature>
<dbReference type="InterPro" id="IPR000719">
    <property type="entry name" value="Prot_kinase_dom"/>
</dbReference>
<comment type="similarity">
    <text evidence="1">Belongs to the prokaryotic/mitochondrial release factor family.</text>
</comment>
<keyword evidence="4" id="KW-0175">Coiled coil</keyword>
<feature type="region of interest" description="Disordered" evidence="5">
    <location>
        <begin position="1213"/>
        <end position="1240"/>
    </location>
</feature>
<evidence type="ECO:0000313" key="7">
    <source>
        <dbReference type="EMBL" id="OMH84595.1"/>
    </source>
</evidence>
<dbReference type="Gene3D" id="1.10.510.10">
    <property type="entry name" value="Transferase(Phosphotransferase) domain 1"/>
    <property type="match status" value="1"/>
</dbReference>
<feature type="compositionally biased region" description="Polar residues" evidence="5">
    <location>
        <begin position="327"/>
        <end position="350"/>
    </location>
</feature>
<dbReference type="Proteomes" id="UP000188320">
    <property type="component" value="Unassembled WGS sequence"/>
</dbReference>
<sequence length="1397" mass="154932">MNGATRASDIWSLGCTVIQLIEGQAPYQKMSVASALFQMVNNKHPEFPPQASPLLQSFLKKCFVRDPKLRATATQLLSHPWIVFCNNSNGNNAANNSGNNSNVKVYSDSDRNDGRSDKGSKDVNVVSAHEKKTHSRRASIPRFTSTTNEDLNSDICSNNDYGYGDTENDKSYSSKKEREREESENWESDFSDLEKLSWASQRRKVSGKSTGKGIRELNLPSMLLRMKRSGSNFGTSSKQTHTYSYKSGSTGNNRSDYSNMASQLSVAGSGNDKSTVFQRSTLGQSINNTNNGGNATIEGIYSTSANESHTLAKAPSTLFESRRGGDNQINGYSYNDKSSKDINNGDTTNKSRSSISISDNNRSSIASDVQLSFCIKEELEQELELGQEQQKGDEIQELGDNMSELNVREAKEQKQHLLVLLGLARELELGLRTGEKSIRSVYIRLESFFTSKIHGHNTNTNTNTNNNDSYGINSNKNHRGIGISLESSKASSYLDSDSDSQLSGIANPNSEASIIDCFIQVIFDGLIELLSKNSSGNGDNIETDGGESERNRNRNRNSRDSTTLYYLLRLIYLSSRYDSSIEIKYSMLGIHPLLLDILESEDHCSISTHGYKSRYRYDYHCKQQIVIFYKHLLFNRSDDVSLFQMFLSSNAPYRIFKLLYSTSQKLADFTSESNNNNNNINYNDDNHIAANEGHDQLTSLFLMYLELSCYILHPKKKKDSNSSHSASFKSTISASMVHLAISCNIFLALDIIFNQNILVKNPASSPNTAHLNSNAHSNDLTPQLLFSATSDLTNATIFAAIIYYTISKYLTPNSPTIHKRIDHSLGINKNIKVNTSIDANTSIITRTSDSIPLSTVELSIRAVPFLDSSQSSYVLYALLKIFNGNKNELLLAMNNLCVASVDAHSYTSRNYQFVAGKRRGASNTTTTASTNLTVDSVNTTGVTNLAGLYMNFGGLKTGNSNTNDVYLNQYYKSNIPQQVKEKLVEKVNKYNALKARLIGSDNLQQQEEQQELEGSNENYQEIDIQSEILENTEINRQIKEFRKVASLYIKLQEKIGEYRELVELYNCEESNDGGSTSDQEMKAMALQEINSTISQILTTEQHLINEMIRYQQNSTADSEDGNNNWDVILEIRPGTGGSEAALFAGELLQLYQKYSAKNGFSYQVLSVTNMSDRASGNISTGGSGSGTSGISDGGSDSISGMIKEAVVEIKSSDGGRGFGGYNGNDDGDGEYTGSDGSDGPYGKFKYEAGVHRVQRVPLTETQGRIHTSTVTVAIIPQKPKPKKNQSKSSQKRNQKSKNKVSFGDDDDIDDIVINPNDLRIDTFRASGKGGQHVNTTDSAVRITHLPTGLVVENQDERSQFRNKDKALSVLLVRLRAMKQKQAVQEVRNIRNQMVRKE</sequence>
<dbReference type="GO" id="GO:0003747">
    <property type="term" value="F:translation release factor activity"/>
    <property type="evidence" value="ECO:0007669"/>
    <property type="project" value="InterPro"/>
</dbReference>
<name>A0A1R1PUE1_ZANCU</name>
<feature type="region of interest" description="Disordered" evidence="5">
    <location>
        <begin position="92"/>
        <end position="258"/>
    </location>
</feature>
<dbReference type="PANTHER" id="PTHR43804:SF7">
    <property type="entry name" value="LD18447P"/>
    <property type="match status" value="1"/>
</dbReference>
<evidence type="ECO:0000256" key="5">
    <source>
        <dbReference type="SAM" id="MobiDB-lite"/>
    </source>
</evidence>
<feature type="domain" description="Protein kinase" evidence="6">
    <location>
        <begin position="1"/>
        <end position="82"/>
    </location>
</feature>